<organism evidence="2 3">
    <name type="scientific">Plesiocystis pacifica SIR-1</name>
    <dbReference type="NCBI Taxonomy" id="391625"/>
    <lineage>
        <taxon>Bacteria</taxon>
        <taxon>Pseudomonadati</taxon>
        <taxon>Myxococcota</taxon>
        <taxon>Polyangia</taxon>
        <taxon>Nannocystales</taxon>
        <taxon>Nannocystaceae</taxon>
        <taxon>Plesiocystis</taxon>
    </lineage>
</organism>
<proteinExistence type="predicted"/>
<dbReference type="OrthoDB" id="278290at2"/>
<dbReference type="STRING" id="391625.PPSIR1_28528"/>
<dbReference type="EMBL" id="ABCS01000007">
    <property type="protein sequence ID" value="EDM80934.1"/>
    <property type="molecule type" value="Genomic_DNA"/>
</dbReference>
<evidence type="ECO:0000313" key="2">
    <source>
        <dbReference type="EMBL" id="EDM80934.1"/>
    </source>
</evidence>
<keyword evidence="3" id="KW-1185">Reference proteome</keyword>
<protein>
    <submittedName>
        <fullName evidence="2">Uncharacterized protein</fullName>
    </submittedName>
</protein>
<sequence>MSPTDLASALAAEPGPDFGAHFGALARRLLVNTELLVAGASHRLVEVEVYYRGPGFADPFAHAHEAQAVAGRWYFHRAGPGLDAGYRGGTYKGLDITFGPAYGGILIRTLRTPAGELVSGCSLVVDHLLARTGADSVASLAGQVEAHAVTEAGALQLRPAAGLDAEVLATARVGLSLKRLADHPTMVDFIVAPLRYLTEPAAIAKGRVHAVIALHQQGLDAATIAARSGARAHVVSRYVDAYEAALAEGPAAEAYAGQSLSSAKLCQLHAAVSRAGRARSTARTSADPSAKTGAGPAGSARRPAGDGSAP</sequence>
<evidence type="ECO:0000313" key="3">
    <source>
        <dbReference type="Proteomes" id="UP000005801"/>
    </source>
</evidence>
<reference evidence="2 3" key="1">
    <citation type="submission" date="2007-06" db="EMBL/GenBank/DDBJ databases">
        <authorList>
            <person name="Shimkets L."/>
            <person name="Ferriera S."/>
            <person name="Johnson J."/>
            <person name="Kravitz S."/>
            <person name="Beeson K."/>
            <person name="Sutton G."/>
            <person name="Rogers Y.-H."/>
            <person name="Friedman R."/>
            <person name="Frazier M."/>
            <person name="Venter J.C."/>
        </authorList>
    </citation>
    <scope>NUCLEOTIDE SEQUENCE [LARGE SCALE GENOMIC DNA]</scope>
    <source>
        <strain evidence="2 3">SIR-1</strain>
    </source>
</reference>
<evidence type="ECO:0000256" key="1">
    <source>
        <dbReference type="SAM" id="MobiDB-lite"/>
    </source>
</evidence>
<dbReference type="eggNOG" id="ENOG5033CBW">
    <property type="taxonomic scope" value="Bacteria"/>
</dbReference>
<accession>A6FZX8</accession>
<dbReference type="RefSeq" id="WP_006970027.1">
    <property type="nucleotide sequence ID" value="NZ_ABCS01000007.1"/>
</dbReference>
<name>A6FZX8_9BACT</name>
<gene>
    <name evidence="2" type="ORF">PPSIR1_28528</name>
</gene>
<dbReference type="AlphaFoldDB" id="A6FZX8"/>
<dbReference type="Proteomes" id="UP000005801">
    <property type="component" value="Unassembled WGS sequence"/>
</dbReference>
<comment type="caution">
    <text evidence="2">The sequence shown here is derived from an EMBL/GenBank/DDBJ whole genome shotgun (WGS) entry which is preliminary data.</text>
</comment>
<feature type="region of interest" description="Disordered" evidence="1">
    <location>
        <begin position="276"/>
        <end position="310"/>
    </location>
</feature>